<evidence type="ECO:0000313" key="1">
    <source>
        <dbReference type="EMBL" id="MFD0315829.1"/>
    </source>
</evidence>
<keyword evidence="2" id="KW-1185">Reference proteome</keyword>
<dbReference type="Proteomes" id="UP001597023">
    <property type="component" value="Unassembled WGS sequence"/>
</dbReference>
<comment type="caution">
    <text evidence="1">The sequence shown here is derived from an EMBL/GenBank/DDBJ whole genome shotgun (WGS) entry which is preliminary data.</text>
</comment>
<dbReference type="EMBL" id="JBHTEB010000001">
    <property type="protein sequence ID" value="MFD0315829.1"/>
    <property type="molecule type" value="Genomic_DNA"/>
</dbReference>
<proteinExistence type="predicted"/>
<organism evidence="1 2">
    <name type="scientific">Streptomyces flavalbus</name>
    <dbReference type="NCBI Taxonomy" id="2665155"/>
    <lineage>
        <taxon>Bacteria</taxon>
        <taxon>Bacillati</taxon>
        <taxon>Actinomycetota</taxon>
        <taxon>Actinomycetes</taxon>
        <taxon>Kitasatosporales</taxon>
        <taxon>Streptomycetaceae</taxon>
        <taxon>Streptomyces</taxon>
    </lineage>
</organism>
<evidence type="ECO:0000313" key="2">
    <source>
        <dbReference type="Proteomes" id="UP001597023"/>
    </source>
</evidence>
<reference evidence="2" key="1">
    <citation type="journal article" date="2019" name="Int. J. Syst. Evol. Microbiol.">
        <title>The Global Catalogue of Microorganisms (GCM) 10K type strain sequencing project: providing services to taxonomists for standard genome sequencing and annotation.</title>
        <authorList>
            <consortium name="The Broad Institute Genomics Platform"/>
            <consortium name="The Broad Institute Genome Sequencing Center for Infectious Disease"/>
            <person name="Wu L."/>
            <person name="Ma J."/>
        </authorList>
    </citation>
    <scope>NUCLEOTIDE SEQUENCE [LARGE SCALE GENOMIC DNA]</scope>
    <source>
        <strain evidence="2">CGMCC 4.7400</strain>
    </source>
</reference>
<gene>
    <name evidence="1" type="ORF">ACFQZ6_16655</name>
</gene>
<protein>
    <submittedName>
        <fullName evidence="1">Uncharacterized protein</fullName>
    </submittedName>
</protein>
<accession>A0ABW2WAT6</accession>
<dbReference type="RefSeq" id="WP_381609579.1">
    <property type="nucleotide sequence ID" value="NZ_JBHTEB010000001.1"/>
</dbReference>
<name>A0ABW2WAT6_9ACTN</name>
<sequence>MAERPTESWRRGIAEEAAELAAGTLEAECACMAELFPEELLRVTDEVLDAFEGALPGLGNASDEEVFAVVERVVLSLNAVNEAHGEAAFETDEREELCAYIDQSLSECGVDVVGLTARHGLGRYELTDRWREW</sequence>